<dbReference type="InterPro" id="IPR000182">
    <property type="entry name" value="GNAT_dom"/>
</dbReference>
<dbReference type="AlphaFoldDB" id="A0AA51MLN8"/>
<dbReference type="EC" id="2.3.1.-" evidence="5"/>
<organism evidence="5">
    <name type="scientific">Thiothrix subterranea</name>
    <dbReference type="NCBI Taxonomy" id="2735563"/>
    <lineage>
        <taxon>Bacteria</taxon>
        <taxon>Pseudomonadati</taxon>
        <taxon>Pseudomonadota</taxon>
        <taxon>Gammaproteobacteria</taxon>
        <taxon>Thiotrichales</taxon>
        <taxon>Thiotrichaceae</taxon>
        <taxon>Thiothrix</taxon>
    </lineage>
</organism>
<dbReference type="Gene3D" id="3.40.630.30">
    <property type="match status" value="1"/>
</dbReference>
<evidence type="ECO:0000256" key="2">
    <source>
        <dbReference type="ARBA" id="ARBA00023315"/>
    </source>
</evidence>
<dbReference type="EMBL" id="JAVFKN010000015">
    <property type="protein sequence ID" value="MDQ5769280.1"/>
    <property type="molecule type" value="Genomic_DNA"/>
</dbReference>
<dbReference type="GO" id="GO:0016747">
    <property type="term" value="F:acyltransferase activity, transferring groups other than amino-acyl groups"/>
    <property type="evidence" value="ECO:0007669"/>
    <property type="project" value="InterPro"/>
</dbReference>
<feature type="domain" description="N-acetyltransferase" evidence="3">
    <location>
        <begin position="2"/>
        <end position="158"/>
    </location>
</feature>
<dbReference type="Proteomes" id="UP001223336">
    <property type="component" value="Unassembled WGS sequence"/>
</dbReference>
<protein>
    <submittedName>
        <fullName evidence="5">GNAT family N-acetyltransferase</fullName>
        <ecNumber evidence="5">2.3.1.-</ecNumber>
    </submittedName>
</protein>
<dbReference type="InterPro" id="IPR016181">
    <property type="entry name" value="Acyl_CoA_acyltransferase"/>
</dbReference>
<evidence type="ECO:0000313" key="6">
    <source>
        <dbReference type="Proteomes" id="UP001223336"/>
    </source>
</evidence>
<dbReference type="RefSeq" id="WP_308135172.1">
    <property type="nucleotide sequence ID" value="NZ_CP133197.1"/>
</dbReference>
<keyword evidence="2 5" id="KW-0012">Acyltransferase</keyword>
<reference evidence="5 6" key="1">
    <citation type="submission" date="2023-08" db="EMBL/GenBank/DDBJ databases">
        <title>New molecular markers tilS and rpoB for phylogenetic and monitoring studies of the genus Thiothrix biodiversity.</title>
        <authorList>
            <person name="Ravin N.V."/>
            <person name="Smolyakov D."/>
            <person name="Markov N.D."/>
            <person name="Beletsky A.V."/>
            <person name="Mardanov A.V."/>
            <person name="Rudenko T.S."/>
            <person name="Grabovich M.Y."/>
        </authorList>
    </citation>
    <scope>NUCLEOTIDE SEQUENCE</scope>
    <source>
        <strain evidence="5">DNT52</strain>
        <strain evidence="4 6">H33</strain>
    </source>
</reference>
<accession>A0AA51MLN8</accession>
<dbReference type="EMBL" id="CP133217">
    <property type="protein sequence ID" value="WML86263.1"/>
    <property type="molecule type" value="Genomic_DNA"/>
</dbReference>
<evidence type="ECO:0000259" key="3">
    <source>
        <dbReference type="PROSITE" id="PS51186"/>
    </source>
</evidence>
<dbReference type="Proteomes" id="UP001229862">
    <property type="component" value="Chromosome"/>
</dbReference>
<evidence type="ECO:0000313" key="5">
    <source>
        <dbReference type="EMBL" id="WML86263.1"/>
    </source>
</evidence>
<dbReference type="PROSITE" id="PS51186">
    <property type="entry name" value="GNAT"/>
    <property type="match status" value="1"/>
</dbReference>
<dbReference type="CDD" id="cd04301">
    <property type="entry name" value="NAT_SF"/>
    <property type="match status" value="1"/>
</dbReference>
<gene>
    <name evidence="4" type="ORF">RCC75_12120</name>
    <name evidence="5" type="ORF">RCG00_18465</name>
</gene>
<dbReference type="Pfam" id="PF13508">
    <property type="entry name" value="Acetyltransf_7"/>
    <property type="match status" value="1"/>
</dbReference>
<dbReference type="InterPro" id="IPR050832">
    <property type="entry name" value="Bact_Acetyltransf"/>
</dbReference>
<proteinExistence type="predicted"/>
<sequence length="158" mass="17398">MKPESNLTPQDLPAINAVIEAAVMGWQLPERVKRLSLPSYRYDVADLQHLQMQVLRDDASCIVAVAAWEAADPRDTPAQQTGLLLHGLYVHPDFQRQGLGKKLLQAAQQAALAGGYAGLLVKAQADAENFFAACGLVKLPVEDAARDYAHRYWFENDV</sequence>
<dbReference type="PANTHER" id="PTHR43877:SF1">
    <property type="entry name" value="ACETYLTRANSFERASE"/>
    <property type="match status" value="1"/>
</dbReference>
<dbReference type="SUPFAM" id="SSF55729">
    <property type="entry name" value="Acyl-CoA N-acyltransferases (Nat)"/>
    <property type="match status" value="1"/>
</dbReference>
<evidence type="ECO:0000256" key="1">
    <source>
        <dbReference type="ARBA" id="ARBA00022679"/>
    </source>
</evidence>
<keyword evidence="6" id="KW-1185">Reference proteome</keyword>
<name>A0AA51MLN8_9GAMM</name>
<evidence type="ECO:0000313" key="4">
    <source>
        <dbReference type="EMBL" id="MDQ5769280.1"/>
    </source>
</evidence>
<keyword evidence="1 5" id="KW-0808">Transferase</keyword>
<dbReference type="PANTHER" id="PTHR43877">
    <property type="entry name" value="AMINOALKYLPHOSPHONATE N-ACETYLTRANSFERASE-RELATED-RELATED"/>
    <property type="match status" value="1"/>
</dbReference>